<keyword evidence="6 8" id="KW-0408">Iron</keyword>
<keyword evidence="8" id="KW-0349">Heme</keyword>
<comment type="pathway">
    <text evidence="2">Secondary metabolite biosynthesis.</text>
</comment>
<feature type="binding site" description="axial binding residue" evidence="8">
    <location>
        <position position="496"/>
    </location>
    <ligand>
        <name>heme</name>
        <dbReference type="ChEBI" id="CHEBI:30413"/>
    </ligand>
    <ligandPart>
        <name>Fe</name>
        <dbReference type="ChEBI" id="CHEBI:18248"/>
    </ligandPart>
</feature>
<dbReference type="EMBL" id="JARKIF010000008">
    <property type="protein sequence ID" value="KAJ7633032.1"/>
    <property type="molecule type" value="Genomic_DNA"/>
</dbReference>
<proteinExistence type="inferred from homology"/>
<comment type="similarity">
    <text evidence="3">Belongs to the cytochrome P450 family.</text>
</comment>
<evidence type="ECO:0000256" key="9">
    <source>
        <dbReference type="SAM" id="Phobius"/>
    </source>
</evidence>
<evidence type="ECO:0000313" key="10">
    <source>
        <dbReference type="EMBL" id="KAJ7633032.1"/>
    </source>
</evidence>
<dbReference type="GO" id="GO:0020037">
    <property type="term" value="F:heme binding"/>
    <property type="evidence" value="ECO:0007669"/>
    <property type="project" value="InterPro"/>
</dbReference>
<comment type="cofactor">
    <cofactor evidence="1 8">
        <name>heme</name>
        <dbReference type="ChEBI" id="CHEBI:30413"/>
    </cofactor>
</comment>
<keyword evidence="9" id="KW-0472">Membrane</keyword>
<evidence type="ECO:0000256" key="7">
    <source>
        <dbReference type="ARBA" id="ARBA00023033"/>
    </source>
</evidence>
<dbReference type="PRINTS" id="PR00463">
    <property type="entry name" value="EP450I"/>
</dbReference>
<dbReference type="InterPro" id="IPR002401">
    <property type="entry name" value="Cyt_P450_E_grp-I"/>
</dbReference>
<dbReference type="InterPro" id="IPR036396">
    <property type="entry name" value="Cyt_P450_sf"/>
</dbReference>
<evidence type="ECO:0000256" key="6">
    <source>
        <dbReference type="ARBA" id="ARBA00023004"/>
    </source>
</evidence>
<evidence type="ECO:0000256" key="4">
    <source>
        <dbReference type="ARBA" id="ARBA00022723"/>
    </source>
</evidence>
<keyword evidence="7 10" id="KW-0503">Monooxygenase</keyword>
<keyword evidence="4 8" id="KW-0479">Metal-binding</keyword>
<dbReference type="SUPFAM" id="SSF48264">
    <property type="entry name" value="Cytochrome P450"/>
    <property type="match status" value="1"/>
</dbReference>
<keyword evidence="11" id="KW-1185">Reference proteome</keyword>
<evidence type="ECO:0000256" key="1">
    <source>
        <dbReference type="ARBA" id="ARBA00001971"/>
    </source>
</evidence>
<dbReference type="Gene3D" id="1.10.630.10">
    <property type="entry name" value="Cytochrome P450"/>
    <property type="match status" value="1"/>
</dbReference>
<evidence type="ECO:0000256" key="5">
    <source>
        <dbReference type="ARBA" id="ARBA00023002"/>
    </source>
</evidence>
<evidence type="ECO:0000313" key="11">
    <source>
        <dbReference type="Proteomes" id="UP001221142"/>
    </source>
</evidence>
<organism evidence="10 11">
    <name type="scientific">Roridomyces roridus</name>
    <dbReference type="NCBI Taxonomy" id="1738132"/>
    <lineage>
        <taxon>Eukaryota</taxon>
        <taxon>Fungi</taxon>
        <taxon>Dikarya</taxon>
        <taxon>Basidiomycota</taxon>
        <taxon>Agaricomycotina</taxon>
        <taxon>Agaricomycetes</taxon>
        <taxon>Agaricomycetidae</taxon>
        <taxon>Agaricales</taxon>
        <taxon>Marasmiineae</taxon>
        <taxon>Mycenaceae</taxon>
        <taxon>Roridomyces</taxon>
    </lineage>
</organism>
<gene>
    <name evidence="10" type="ORF">FB45DRAFT_866511</name>
</gene>
<accession>A0AAD7BXH9</accession>
<comment type="caution">
    <text evidence="10">The sequence shown here is derived from an EMBL/GenBank/DDBJ whole genome shotgun (WGS) entry which is preliminary data.</text>
</comment>
<dbReference type="GO" id="GO:0016705">
    <property type="term" value="F:oxidoreductase activity, acting on paired donors, with incorporation or reduction of molecular oxygen"/>
    <property type="evidence" value="ECO:0007669"/>
    <property type="project" value="InterPro"/>
</dbReference>
<dbReference type="GO" id="GO:0005506">
    <property type="term" value="F:iron ion binding"/>
    <property type="evidence" value="ECO:0007669"/>
    <property type="project" value="InterPro"/>
</dbReference>
<dbReference type="InterPro" id="IPR050121">
    <property type="entry name" value="Cytochrome_P450_monoxygenase"/>
</dbReference>
<keyword evidence="9" id="KW-1133">Transmembrane helix</keyword>
<dbReference type="GO" id="GO:0004497">
    <property type="term" value="F:monooxygenase activity"/>
    <property type="evidence" value="ECO:0007669"/>
    <property type="project" value="UniProtKB-KW"/>
</dbReference>
<dbReference type="Proteomes" id="UP001221142">
    <property type="component" value="Unassembled WGS sequence"/>
</dbReference>
<evidence type="ECO:0000256" key="8">
    <source>
        <dbReference type="PIRSR" id="PIRSR602401-1"/>
    </source>
</evidence>
<feature type="transmembrane region" description="Helical" evidence="9">
    <location>
        <begin position="30"/>
        <end position="48"/>
    </location>
</feature>
<evidence type="ECO:0000256" key="2">
    <source>
        <dbReference type="ARBA" id="ARBA00005179"/>
    </source>
</evidence>
<sequence length="553" mass="62208">MDSFLLSWAISLGLLNHLYFHKYEPQSAKFPLLFLFLEPAALVLCLGGPISFLRVLLSSTVFWGSLSLSIVLYRLSPFHPLAQYPGPTICKVTKLWGAALAVRGKQYLYLEKLHDTYGPTRRTLHRRRGRCFSDIRYWRTCQGTVKFVMTVWSVYEGGRNPSTPPTIASMVGEAHAKRRRVWNRAMASLRDYDPLIQKRVAQLLARLGEQPKGTAVNLELWFELFTFDFMGDLAFGGVFEMLQQGKDTDGLGNRIRSYMEASAILGPIPWIFGLLDLIPMVGRMVKEFNDLGQGLATRRIESGAIHTKDLWYHIASLFLLIATPIADEEGHEKQKPTLQDATSDGITAIIAASDTTAHLLTSMIWCLISNPECYKRVQQEIDDMFVVEDDLVDFSKHQQCAFLSACVNEALRLFPPLPVNGTRQVHLNSGGGRNIAGKYIPEGTSVYTPPYVLHRRSDYFSRPAEFVPDRWLPSSDLAFEHNPSAFMPFSQGPANCVGQHLARRQVQAVIILLLNTFEVRFAKGFDGAAWPESVCDFFTATRGPLLVELTPRV</sequence>
<name>A0AAD7BXH9_9AGAR</name>
<reference evidence="10" key="1">
    <citation type="submission" date="2023-03" db="EMBL/GenBank/DDBJ databases">
        <title>Massive genome expansion in bonnet fungi (Mycena s.s.) driven by repeated elements and novel gene families across ecological guilds.</title>
        <authorList>
            <consortium name="Lawrence Berkeley National Laboratory"/>
            <person name="Harder C.B."/>
            <person name="Miyauchi S."/>
            <person name="Viragh M."/>
            <person name="Kuo A."/>
            <person name="Thoen E."/>
            <person name="Andreopoulos B."/>
            <person name="Lu D."/>
            <person name="Skrede I."/>
            <person name="Drula E."/>
            <person name="Henrissat B."/>
            <person name="Morin E."/>
            <person name="Kohler A."/>
            <person name="Barry K."/>
            <person name="LaButti K."/>
            <person name="Morin E."/>
            <person name="Salamov A."/>
            <person name="Lipzen A."/>
            <person name="Mereny Z."/>
            <person name="Hegedus B."/>
            <person name="Baldrian P."/>
            <person name="Stursova M."/>
            <person name="Weitz H."/>
            <person name="Taylor A."/>
            <person name="Grigoriev I.V."/>
            <person name="Nagy L.G."/>
            <person name="Martin F."/>
            <person name="Kauserud H."/>
        </authorList>
    </citation>
    <scope>NUCLEOTIDE SEQUENCE</scope>
    <source>
        <strain evidence="10">9284</strain>
    </source>
</reference>
<dbReference type="InterPro" id="IPR001128">
    <property type="entry name" value="Cyt_P450"/>
</dbReference>
<evidence type="ECO:0000256" key="3">
    <source>
        <dbReference type="ARBA" id="ARBA00010617"/>
    </source>
</evidence>
<keyword evidence="9" id="KW-0812">Transmembrane</keyword>
<dbReference type="PRINTS" id="PR00385">
    <property type="entry name" value="P450"/>
</dbReference>
<dbReference type="AlphaFoldDB" id="A0AAD7BXH9"/>
<keyword evidence="5" id="KW-0560">Oxidoreductase</keyword>
<dbReference type="PANTHER" id="PTHR24305">
    <property type="entry name" value="CYTOCHROME P450"/>
    <property type="match status" value="1"/>
</dbReference>
<protein>
    <submittedName>
        <fullName evidence="10">High nitrogen upregulated cytochrome P450 monooxygenase 2</fullName>
    </submittedName>
</protein>
<dbReference type="Pfam" id="PF00067">
    <property type="entry name" value="p450"/>
    <property type="match status" value="1"/>
</dbReference>
<dbReference type="PANTHER" id="PTHR24305:SF187">
    <property type="entry name" value="P450, PUTATIVE (EUROFUNG)-RELATED"/>
    <property type="match status" value="1"/>
</dbReference>